<dbReference type="Pfam" id="PF02836">
    <property type="entry name" value="Glyco_hydro_2_C"/>
    <property type="match status" value="1"/>
</dbReference>
<dbReference type="Pfam" id="PF00703">
    <property type="entry name" value="Glyco_hydro_2"/>
    <property type="match status" value="1"/>
</dbReference>
<keyword evidence="8" id="KW-1185">Reference proteome</keyword>
<reference evidence="7 8" key="1">
    <citation type="submission" date="2019-03" db="EMBL/GenBank/DDBJ databases">
        <title>Draft genome of Massilia hortus sp. nov., a novel bacterial species of the Oxalobacteraceae family.</title>
        <authorList>
            <person name="Peta V."/>
            <person name="Raths R."/>
            <person name="Bucking H."/>
        </authorList>
    </citation>
    <scope>NUCLEOTIDE SEQUENCE [LARGE SCALE GENOMIC DNA]</scope>
    <source>
        <strain evidence="7 8">ONC3</strain>
    </source>
</reference>
<feature type="domain" description="Glycoside hydrolase family 2 catalytic" evidence="6">
    <location>
        <begin position="405"/>
        <end position="522"/>
    </location>
</feature>
<keyword evidence="3" id="KW-0326">Glycosidase</keyword>
<dbReference type="OrthoDB" id="9758603at2"/>
<dbReference type="Gene3D" id="2.60.40.10">
    <property type="entry name" value="Immunoglobulins"/>
    <property type="match status" value="1"/>
</dbReference>
<dbReference type="PANTHER" id="PTHR42732">
    <property type="entry name" value="BETA-GALACTOSIDASE"/>
    <property type="match status" value="1"/>
</dbReference>
<dbReference type="EMBL" id="SPUM01000094">
    <property type="protein sequence ID" value="TFW31320.1"/>
    <property type="molecule type" value="Genomic_DNA"/>
</dbReference>
<dbReference type="InterPro" id="IPR013783">
    <property type="entry name" value="Ig-like_fold"/>
</dbReference>
<dbReference type="GO" id="GO:0005975">
    <property type="term" value="P:carbohydrate metabolic process"/>
    <property type="evidence" value="ECO:0007669"/>
    <property type="project" value="InterPro"/>
</dbReference>
<dbReference type="SUPFAM" id="SSF51445">
    <property type="entry name" value="(Trans)glycosidases"/>
    <property type="match status" value="1"/>
</dbReference>
<dbReference type="InterPro" id="IPR008979">
    <property type="entry name" value="Galactose-bd-like_sf"/>
</dbReference>
<evidence type="ECO:0000259" key="6">
    <source>
        <dbReference type="Pfam" id="PF02836"/>
    </source>
</evidence>
<dbReference type="Proteomes" id="UP000297258">
    <property type="component" value="Unassembled WGS sequence"/>
</dbReference>
<dbReference type="GO" id="GO:0004553">
    <property type="term" value="F:hydrolase activity, hydrolyzing O-glycosyl compounds"/>
    <property type="evidence" value="ECO:0007669"/>
    <property type="project" value="InterPro"/>
</dbReference>
<evidence type="ECO:0000313" key="8">
    <source>
        <dbReference type="Proteomes" id="UP000297258"/>
    </source>
</evidence>
<dbReference type="SUPFAM" id="SSF49785">
    <property type="entry name" value="Galactose-binding domain-like"/>
    <property type="match status" value="1"/>
</dbReference>
<gene>
    <name evidence="7" type="ORF">E4O92_14050</name>
</gene>
<evidence type="ECO:0000256" key="4">
    <source>
        <dbReference type="SAM" id="SignalP"/>
    </source>
</evidence>
<feature type="signal peptide" evidence="4">
    <location>
        <begin position="1"/>
        <end position="25"/>
    </location>
</feature>
<evidence type="ECO:0000313" key="7">
    <source>
        <dbReference type="EMBL" id="TFW31320.1"/>
    </source>
</evidence>
<feature type="domain" description="Glycoside hydrolase family 2 immunoglobulin-like beta-sandwich" evidence="5">
    <location>
        <begin position="279"/>
        <end position="354"/>
    </location>
</feature>
<evidence type="ECO:0000256" key="3">
    <source>
        <dbReference type="ARBA" id="ARBA00023295"/>
    </source>
</evidence>
<evidence type="ECO:0000256" key="2">
    <source>
        <dbReference type="ARBA" id="ARBA00022801"/>
    </source>
</evidence>
<comment type="similarity">
    <text evidence="1">Belongs to the glycosyl hydrolase 2 family.</text>
</comment>
<dbReference type="InterPro" id="IPR006103">
    <property type="entry name" value="Glyco_hydro_2_cat"/>
</dbReference>
<dbReference type="InterPro" id="IPR036156">
    <property type="entry name" value="Beta-gal/glucu_dom_sf"/>
</dbReference>
<organism evidence="7 8">
    <name type="scientific">Massilia horti</name>
    <dbReference type="NCBI Taxonomy" id="2562153"/>
    <lineage>
        <taxon>Bacteria</taxon>
        <taxon>Pseudomonadati</taxon>
        <taxon>Pseudomonadota</taxon>
        <taxon>Betaproteobacteria</taxon>
        <taxon>Burkholderiales</taxon>
        <taxon>Oxalobacteraceae</taxon>
        <taxon>Telluria group</taxon>
        <taxon>Massilia</taxon>
    </lineage>
</organism>
<proteinExistence type="inferred from homology"/>
<dbReference type="Gene3D" id="2.60.120.260">
    <property type="entry name" value="Galactose-binding domain-like"/>
    <property type="match status" value="1"/>
</dbReference>
<evidence type="ECO:0000259" key="5">
    <source>
        <dbReference type="Pfam" id="PF00703"/>
    </source>
</evidence>
<dbReference type="PANTHER" id="PTHR42732:SF2">
    <property type="entry name" value="BETA-MANNOSIDASE"/>
    <property type="match status" value="1"/>
</dbReference>
<dbReference type="InterPro" id="IPR006311">
    <property type="entry name" value="TAT_signal"/>
</dbReference>
<feature type="chain" id="PRO_5021256045" evidence="4">
    <location>
        <begin position="26"/>
        <end position="1042"/>
    </location>
</feature>
<accession>A0A4Y9T2Q0</accession>
<dbReference type="InterPro" id="IPR051913">
    <property type="entry name" value="GH2_Domain-Containing"/>
</dbReference>
<dbReference type="InterPro" id="IPR006102">
    <property type="entry name" value="Ig-like_GH2"/>
</dbReference>
<dbReference type="SUPFAM" id="SSF49303">
    <property type="entry name" value="beta-Galactosidase/glucuronidase domain"/>
    <property type="match status" value="1"/>
</dbReference>
<protein>
    <submittedName>
        <fullName evidence="7">Glycoside hydrolase</fullName>
    </submittedName>
</protein>
<evidence type="ECO:0000256" key="1">
    <source>
        <dbReference type="ARBA" id="ARBA00007401"/>
    </source>
</evidence>
<comment type="caution">
    <text evidence="7">The sequence shown here is derived from an EMBL/GenBank/DDBJ whole genome shotgun (WGS) entry which is preliminary data.</text>
</comment>
<keyword evidence="2 7" id="KW-0378">Hydrolase</keyword>
<sequence length="1042" mass="114856">MSISINRRNVLGLSAALGLVSTVKAAGLGNAMTTGAATPDPLAIADDGWTLWLDRAAKWQDDVIYLPENVPPMSSLPVNPPTGGWDALYKSQGLAVTLPTTVEEHFWGQFGERSYTADEYRYAEDDPVPQNGAVPGVSWWVKKIDIPASANGQQVWLHIRGARMRAEVFLNEVLVGYSIMSELPIDCDLTAAMKPGQPNRLAIRITNPGGRYDWKDSNNTPWGKVKLYHSHGFGGIDRGLHLSMHPMEGRICDAWVLNTPDPRVVMAHAEISTKRVVNAADLSAKVLDKSGAAVPAEVKVEQVSTADGMTTARLRVHVPSAKLWDLDTPNLYRLRLQWKADKAVDTRIVRFGFRWFAAEGIGKNALFRLNGRRIKLYTAISWGFWGYNGLFPTPELARREVLAAKALGLNSLAFHRNVGKPEVLDIQDEMGLTRTMEPGAGRMALGKMLKPGESLSPADAFSRDFMVSKCKAMVRAMRSHPSLVHYTLQNEVSADLNNPDVESVLRAMHDLDPSRSVILNDGFVGRGAAQAMFLPYDDHFYRSDVEKAGGWWVNHQGAGDQWYDKFYVDKDNFIHRQTMTEAIVEFGEMQGCAVGDNHVKMIADIQRRGGKSYDLEDHKAIVGGAAAFLDKWGFRKAFPTTESYFLAVGKKQYDAWQNYLENIRICDQVDMAAISGWESTSIENHSGIVDNLRYFHADPNLIRVSLLPVRPVAKQRRYTYATGEMADLDIWLLNDTGKSVSGKLTLSVIDPDGKSTKISDYAVPANVADQFSYVLAEHVKTPAFSKQGKHTIRLELSGRPEVTFTRDLWVTRTDLKPAAKPTRIAVSGIAKSLRERLAALPGVEIEDFQPGRPYDGLIASGLKADEISRRQIGDETGLEAAPKKGEKPKLVLGELPSEVLTAVKGGLPLLAMVPEDGLADGVAKQLTDLGLFNYAGPVGNLRAPWMGNWNILRAHSLFDGIPTDIAAGVWHQIQGQPSNGLIVDGDGIEVIAAYSRDHDRHMGAASFTAQKAGMKLLFHRLPDMAAPLQTRFLLNAIRWLTA</sequence>
<name>A0A4Y9T2Q0_9BURK</name>
<keyword evidence="4" id="KW-0732">Signal</keyword>
<dbReference type="Gene3D" id="3.20.20.80">
    <property type="entry name" value="Glycosidases"/>
    <property type="match status" value="1"/>
</dbReference>
<dbReference type="AlphaFoldDB" id="A0A4Y9T2Q0"/>
<dbReference type="InterPro" id="IPR017853">
    <property type="entry name" value="GH"/>
</dbReference>
<dbReference type="PROSITE" id="PS51318">
    <property type="entry name" value="TAT"/>
    <property type="match status" value="1"/>
</dbReference>